<dbReference type="EC" id="2.6.1.-" evidence="7"/>
<dbReference type="PANTHER" id="PTHR11879">
    <property type="entry name" value="ASPARTATE AMINOTRANSFERASE"/>
    <property type="match status" value="1"/>
</dbReference>
<dbReference type="InterPro" id="IPR004838">
    <property type="entry name" value="NHTrfase_class1_PyrdxlP-BS"/>
</dbReference>
<dbReference type="GO" id="GO:0004069">
    <property type="term" value="F:L-aspartate:2-oxoglutarate aminotransferase activity"/>
    <property type="evidence" value="ECO:0007669"/>
    <property type="project" value="TreeGrafter"/>
</dbReference>
<comment type="subunit">
    <text evidence="3">Homodimer.</text>
</comment>
<dbReference type="InterPro" id="IPR015424">
    <property type="entry name" value="PyrdxlP-dep_Trfase"/>
</dbReference>
<dbReference type="OrthoDB" id="9766445at2"/>
<dbReference type="NCBIfam" id="NF006719">
    <property type="entry name" value="PRK09257.1"/>
    <property type="match status" value="1"/>
</dbReference>
<dbReference type="Pfam" id="PF00155">
    <property type="entry name" value="Aminotran_1_2"/>
    <property type="match status" value="1"/>
</dbReference>
<reference evidence="9 10" key="1">
    <citation type="submission" date="2018-05" db="EMBL/GenBank/DDBJ databases">
        <title>Genome of Sphingosinicella humi QZX222.</title>
        <authorList>
            <person name="Qiao Z."/>
            <person name="Wang G."/>
        </authorList>
    </citation>
    <scope>NUCLEOTIDE SEQUENCE [LARGE SCALE GENOMIC DNA]</scope>
    <source>
        <strain evidence="9 10">QZX222</strain>
    </source>
</reference>
<dbReference type="GO" id="GO:0004838">
    <property type="term" value="F:L-tyrosine-2-oxoglutarate transaminase activity"/>
    <property type="evidence" value="ECO:0007669"/>
    <property type="project" value="TreeGrafter"/>
</dbReference>
<name>A0A2U2J0D8_9SPHN</name>
<evidence type="ECO:0000256" key="6">
    <source>
        <dbReference type="ARBA" id="ARBA00022898"/>
    </source>
</evidence>
<organism evidence="9 10">
    <name type="scientific">Allosphingosinicella humi</name>
    <dbReference type="NCBI Taxonomy" id="2068657"/>
    <lineage>
        <taxon>Bacteria</taxon>
        <taxon>Pseudomonadati</taxon>
        <taxon>Pseudomonadota</taxon>
        <taxon>Alphaproteobacteria</taxon>
        <taxon>Sphingomonadales</taxon>
        <taxon>Sphingomonadaceae</taxon>
        <taxon>Allosphingosinicella</taxon>
    </lineage>
</organism>
<sequence>MFDRFPEPLADPLHAVMARFRADPRPEKIDLGVGVYRDAAGHSPIMRAVKAAEEAILGEEDSKAYQALHGDDAFVSGMTNLVFGADHPAVRDGRIAAIQGTGGTGALRIAVDSAFAADPSARMHLGLPSWPNHATLAGAAELELVTHRYFDTDRQALNLEAITEAATSARPGDLFVFHGPCHNPTGADLSRDERRALLAMLVERGAVPIIDAAYYGLGDGLEEDLDIIRESAATVPRAFIAVSCSKAFGLYRERVGILFALCANADERRRVQGQMERISRSLVSMPPAHGAGTVAHILRDPRLRALWEEELDAMRRRLLELRSELGGFSGEVPMLRHVQSQRGIFSMLPLSAEQTETLGRDHAIHMPQSGRINIAGLKTGDPERLARALATVSR</sequence>
<dbReference type="InterPro" id="IPR004839">
    <property type="entry name" value="Aminotransferase_I/II_large"/>
</dbReference>
<evidence type="ECO:0000256" key="4">
    <source>
        <dbReference type="ARBA" id="ARBA00022576"/>
    </source>
</evidence>
<gene>
    <name evidence="9" type="ORF">DF286_02120</name>
</gene>
<evidence type="ECO:0000256" key="5">
    <source>
        <dbReference type="ARBA" id="ARBA00022679"/>
    </source>
</evidence>
<dbReference type="GO" id="GO:0030170">
    <property type="term" value="F:pyridoxal phosphate binding"/>
    <property type="evidence" value="ECO:0007669"/>
    <property type="project" value="InterPro"/>
</dbReference>
<dbReference type="SUPFAM" id="SSF53383">
    <property type="entry name" value="PLP-dependent transferases"/>
    <property type="match status" value="1"/>
</dbReference>
<evidence type="ECO:0000256" key="7">
    <source>
        <dbReference type="RuleBase" id="RU000481"/>
    </source>
</evidence>
<protein>
    <recommendedName>
        <fullName evidence="7">Aminotransferase</fullName>
        <ecNumber evidence="7">2.6.1.-</ecNumber>
    </recommendedName>
</protein>
<evidence type="ECO:0000256" key="2">
    <source>
        <dbReference type="ARBA" id="ARBA00007441"/>
    </source>
</evidence>
<feature type="domain" description="Aminotransferase class I/classII large" evidence="8">
    <location>
        <begin position="27"/>
        <end position="389"/>
    </location>
</feature>
<dbReference type="PROSITE" id="PS00105">
    <property type="entry name" value="AA_TRANSFER_CLASS_1"/>
    <property type="match status" value="1"/>
</dbReference>
<evidence type="ECO:0000313" key="10">
    <source>
        <dbReference type="Proteomes" id="UP000245916"/>
    </source>
</evidence>
<dbReference type="PRINTS" id="PR00799">
    <property type="entry name" value="TRANSAMINASE"/>
</dbReference>
<keyword evidence="6" id="KW-0663">Pyridoxal phosphate</keyword>
<comment type="similarity">
    <text evidence="2 7">Belongs to the class-I pyridoxal-phosphate-dependent aminotransferase family.</text>
</comment>
<keyword evidence="4 7" id="KW-0032">Aminotransferase</keyword>
<dbReference type="InterPro" id="IPR015422">
    <property type="entry name" value="PyrdxlP-dep_Trfase_small"/>
</dbReference>
<dbReference type="InterPro" id="IPR015421">
    <property type="entry name" value="PyrdxlP-dep_Trfase_major"/>
</dbReference>
<accession>A0A2U2J0D8</accession>
<dbReference type="Gene3D" id="3.40.640.10">
    <property type="entry name" value="Type I PLP-dependent aspartate aminotransferase-like (Major domain)"/>
    <property type="match status" value="1"/>
</dbReference>
<dbReference type="CDD" id="cd00609">
    <property type="entry name" value="AAT_like"/>
    <property type="match status" value="1"/>
</dbReference>
<keyword evidence="10" id="KW-1185">Reference proteome</keyword>
<dbReference type="EMBL" id="QFFF01000001">
    <property type="protein sequence ID" value="PWG01799.1"/>
    <property type="molecule type" value="Genomic_DNA"/>
</dbReference>
<dbReference type="Proteomes" id="UP000245916">
    <property type="component" value="Unassembled WGS sequence"/>
</dbReference>
<dbReference type="GO" id="GO:0033585">
    <property type="term" value="P:L-phenylalanine biosynthetic process from chorismate via phenylpyruvate"/>
    <property type="evidence" value="ECO:0007669"/>
    <property type="project" value="TreeGrafter"/>
</dbReference>
<dbReference type="InterPro" id="IPR000796">
    <property type="entry name" value="Asp_trans"/>
</dbReference>
<comment type="cofactor">
    <cofactor evidence="1 7">
        <name>pyridoxal 5'-phosphate</name>
        <dbReference type="ChEBI" id="CHEBI:597326"/>
    </cofactor>
</comment>
<evidence type="ECO:0000259" key="8">
    <source>
        <dbReference type="Pfam" id="PF00155"/>
    </source>
</evidence>
<comment type="caution">
    <text evidence="9">The sequence shown here is derived from an EMBL/GenBank/DDBJ whole genome shotgun (WGS) entry which is preliminary data.</text>
</comment>
<dbReference type="RefSeq" id="WP_109269938.1">
    <property type="nucleotide sequence ID" value="NZ_QFFF01000001.1"/>
</dbReference>
<dbReference type="GO" id="GO:0042802">
    <property type="term" value="F:identical protein binding"/>
    <property type="evidence" value="ECO:0007669"/>
    <property type="project" value="TreeGrafter"/>
</dbReference>
<dbReference type="PANTHER" id="PTHR11879:SF22">
    <property type="entry name" value="ASPARTATE AMINOTRANSFERASE, MITOCHONDRIAL"/>
    <property type="match status" value="1"/>
</dbReference>
<evidence type="ECO:0000256" key="1">
    <source>
        <dbReference type="ARBA" id="ARBA00001933"/>
    </source>
</evidence>
<dbReference type="AlphaFoldDB" id="A0A2U2J0D8"/>
<dbReference type="GO" id="GO:0005829">
    <property type="term" value="C:cytosol"/>
    <property type="evidence" value="ECO:0007669"/>
    <property type="project" value="TreeGrafter"/>
</dbReference>
<dbReference type="Gene3D" id="3.90.1150.10">
    <property type="entry name" value="Aspartate Aminotransferase, domain 1"/>
    <property type="match status" value="1"/>
</dbReference>
<keyword evidence="5 7" id="KW-0808">Transferase</keyword>
<proteinExistence type="inferred from homology"/>
<evidence type="ECO:0000313" key="9">
    <source>
        <dbReference type="EMBL" id="PWG01799.1"/>
    </source>
</evidence>
<evidence type="ECO:0000256" key="3">
    <source>
        <dbReference type="ARBA" id="ARBA00011738"/>
    </source>
</evidence>